<organism evidence="2 3">
    <name type="scientific">Aquibacillus halophilus</name>
    <dbReference type="NCBI Taxonomy" id="930132"/>
    <lineage>
        <taxon>Bacteria</taxon>
        <taxon>Bacillati</taxon>
        <taxon>Bacillota</taxon>
        <taxon>Bacilli</taxon>
        <taxon>Bacillales</taxon>
        <taxon>Bacillaceae</taxon>
        <taxon>Aquibacillus</taxon>
    </lineage>
</organism>
<evidence type="ECO:0000313" key="2">
    <source>
        <dbReference type="EMBL" id="MRH45038.1"/>
    </source>
</evidence>
<protein>
    <submittedName>
        <fullName evidence="2">Uncharacterized protein</fullName>
    </submittedName>
</protein>
<gene>
    <name evidence="2" type="ORF">GH741_20555</name>
</gene>
<dbReference type="OrthoDB" id="1730091at2"/>
<evidence type="ECO:0000256" key="1">
    <source>
        <dbReference type="SAM" id="Phobius"/>
    </source>
</evidence>
<feature type="transmembrane region" description="Helical" evidence="1">
    <location>
        <begin position="67"/>
        <end position="84"/>
    </location>
</feature>
<feature type="transmembrane region" description="Helical" evidence="1">
    <location>
        <begin position="91"/>
        <end position="112"/>
    </location>
</feature>
<dbReference type="EMBL" id="WJNG01000023">
    <property type="protein sequence ID" value="MRH45038.1"/>
    <property type="molecule type" value="Genomic_DNA"/>
</dbReference>
<proteinExistence type="predicted"/>
<dbReference type="AlphaFoldDB" id="A0A6A8DH62"/>
<accession>A0A6A8DH62</accession>
<name>A0A6A8DH62_9BACI</name>
<keyword evidence="3" id="KW-1185">Reference proteome</keyword>
<sequence>MIFILLVVAFIFATWRWGDWRNWKLYHSTILYFLYNDMLYGYLTNFHYPLWIHVPVFPFDSFSVVKILAQICFACTPLIYLGCYPKERRNVILWIGFWIILYSSIEGGLLIISAVQHFNGWTLTYSVLFNMMMFPMLRLHFTRPLLAYTLSVPITITLLIINNVPVR</sequence>
<keyword evidence="1" id="KW-0812">Transmembrane</keyword>
<comment type="caution">
    <text evidence="2">The sequence shown here is derived from an EMBL/GenBank/DDBJ whole genome shotgun (WGS) entry which is preliminary data.</text>
</comment>
<dbReference type="Proteomes" id="UP000799092">
    <property type="component" value="Unassembled WGS sequence"/>
</dbReference>
<evidence type="ECO:0000313" key="3">
    <source>
        <dbReference type="Proteomes" id="UP000799092"/>
    </source>
</evidence>
<feature type="transmembrane region" description="Helical" evidence="1">
    <location>
        <begin position="145"/>
        <end position="164"/>
    </location>
</feature>
<dbReference type="RefSeq" id="WP_153738634.1">
    <property type="nucleotide sequence ID" value="NZ_WJNG01000023.1"/>
</dbReference>
<keyword evidence="1" id="KW-0472">Membrane</keyword>
<keyword evidence="1" id="KW-1133">Transmembrane helix</keyword>
<reference evidence="2" key="1">
    <citation type="submission" date="2019-11" db="EMBL/GenBank/DDBJ databases">
        <authorList>
            <person name="Li J."/>
        </authorList>
    </citation>
    <scope>NUCLEOTIDE SEQUENCE</scope>
    <source>
        <strain evidence="2">B6B</strain>
    </source>
</reference>